<dbReference type="RefSeq" id="XP_004988638.1">
    <property type="nucleotide sequence ID" value="XM_004988581.1"/>
</dbReference>
<dbReference type="GeneID" id="16069174"/>
<name>F2UQ20_SALR5</name>
<dbReference type="Pfam" id="PF05462">
    <property type="entry name" value="Dicty_CAR"/>
    <property type="match status" value="1"/>
</dbReference>
<dbReference type="EMBL" id="GL832988">
    <property type="protein sequence ID" value="EGD79688.1"/>
    <property type="molecule type" value="Genomic_DNA"/>
</dbReference>
<feature type="domain" description="G-protein coupled receptors family 2 profile 2" evidence="10">
    <location>
        <begin position="1"/>
        <end position="151"/>
    </location>
</feature>
<dbReference type="SUPFAM" id="SSF81321">
    <property type="entry name" value="Family A G protein-coupled receptor-like"/>
    <property type="match status" value="1"/>
</dbReference>
<evidence type="ECO:0000256" key="1">
    <source>
        <dbReference type="ARBA" id="ARBA00004141"/>
    </source>
</evidence>
<evidence type="ECO:0000256" key="8">
    <source>
        <dbReference type="SAM" id="MobiDB-lite"/>
    </source>
</evidence>
<dbReference type="InterPro" id="IPR017981">
    <property type="entry name" value="GPCR_2-like_7TM"/>
</dbReference>
<keyword evidence="2 9" id="KW-0812">Transmembrane</keyword>
<dbReference type="InterPro" id="IPR022343">
    <property type="entry name" value="GCR1-cAMP_receptor"/>
</dbReference>
<dbReference type="GO" id="GO:0007166">
    <property type="term" value="P:cell surface receptor signaling pathway"/>
    <property type="evidence" value="ECO:0007669"/>
    <property type="project" value="InterPro"/>
</dbReference>
<proteinExistence type="predicted"/>
<keyword evidence="5 9" id="KW-0472">Membrane</keyword>
<keyword evidence="6" id="KW-0675">Receptor</keyword>
<sequence length="202" mass="22774">MFHLRYHAVVWGLALVPAIVPLCTRGYAPAGAWCWIEQSQTALRFALWYVPMLLLLAVIGVSYVLMYRRLRSRQFSLRGEAIQEEDDSYRDNIATLKWYPVVYVVVSVFSVINRIQNAVHPSHPVYALYLLHSLSSPLQGLFNAAVYATSVASLRSTSFQSIKQALSHRLASPEMQEYTVHQPDEEGLMANTSSDSEADLLP</sequence>
<dbReference type="PROSITE" id="PS50261">
    <property type="entry name" value="G_PROTEIN_RECEP_F2_4"/>
    <property type="match status" value="1"/>
</dbReference>
<evidence type="ECO:0000256" key="4">
    <source>
        <dbReference type="ARBA" id="ARBA00023040"/>
    </source>
</evidence>
<dbReference type="OrthoDB" id="100006at2759"/>
<evidence type="ECO:0000256" key="9">
    <source>
        <dbReference type="SAM" id="Phobius"/>
    </source>
</evidence>
<evidence type="ECO:0000313" key="11">
    <source>
        <dbReference type="EMBL" id="EGD79688.1"/>
    </source>
</evidence>
<evidence type="ECO:0000313" key="12">
    <source>
        <dbReference type="Proteomes" id="UP000007799"/>
    </source>
</evidence>
<gene>
    <name evidence="11" type="ORF">PTSG_10672</name>
</gene>
<comment type="subcellular location">
    <subcellularLocation>
        <location evidence="1">Membrane</location>
        <topology evidence="1">Multi-pass membrane protein</topology>
    </subcellularLocation>
</comment>
<feature type="region of interest" description="Disordered" evidence="8">
    <location>
        <begin position="183"/>
        <end position="202"/>
    </location>
</feature>
<evidence type="ECO:0000259" key="10">
    <source>
        <dbReference type="PROSITE" id="PS50261"/>
    </source>
</evidence>
<dbReference type="eggNOG" id="ENOG502QTGV">
    <property type="taxonomic scope" value="Eukaryota"/>
</dbReference>
<evidence type="ECO:0000256" key="7">
    <source>
        <dbReference type="ARBA" id="ARBA00023224"/>
    </source>
</evidence>
<keyword evidence="7" id="KW-0807">Transducer</keyword>
<evidence type="ECO:0000256" key="2">
    <source>
        <dbReference type="ARBA" id="ARBA00022692"/>
    </source>
</evidence>
<dbReference type="GO" id="GO:0007189">
    <property type="term" value="P:adenylate cyclase-activating G protein-coupled receptor signaling pathway"/>
    <property type="evidence" value="ECO:0007669"/>
    <property type="project" value="TreeGrafter"/>
</dbReference>
<evidence type="ECO:0000256" key="5">
    <source>
        <dbReference type="ARBA" id="ARBA00023136"/>
    </source>
</evidence>
<accession>F2UQ20</accession>
<evidence type="ECO:0000256" key="6">
    <source>
        <dbReference type="ARBA" id="ARBA00023170"/>
    </source>
</evidence>
<dbReference type="PANTHER" id="PTHR23112">
    <property type="entry name" value="G PROTEIN-COUPLED RECEPTOR 157-RELATED"/>
    <property type="match status" value="1"/>
</dbReference>
<dbReference type="InterPro" id="IPR022340">
    <property type="entry name" value="GPCR_GCR1_put"/>
</dbReference>
<protein>
    <recommendedName>
        <fullName evidence="10">G-protein coupled receptors family 2 profile 2 domain-containing protein</fullName>
    </recommendedName>
</protein>
<reference evidence="11" key="1">
    <citation type="submission" date="2009-08" db="EMBL/GenBank/DDBJ databases">
        <title>Annotation of Salpingoeca rosetta.</title>
        <authorList>
            <consortium name="The Broad Institute Genome Sequencing Platform"/>
            <person name="Russ C."/>
            <person name="Cuomo C."/>
            <person name="Burger G."/>
            <person name="Gray M.W."/>
            <person name="Holland P.W.H."/>
            <person name="King N."/>
            <person name="Lang F.B.F."/>
            <person name="Roger A.J."/>
            <person name="Ruiz-Trillo I."/>
            <person name="Young S.K."/>
            <person name="Zeng Q."/>
            <person name="Gargeya S."/>
            <person name="Alvarado L."/>
            <person name="Berlin A."/>
            <person name="Chapman S.B."/>
            <person name="Chen Z."/>
            <person name="Freedman E."/>
            <person name="Gellesch M."/>
            <person name="Goldberg J."/>
            <person name="Griggs A."/>
            <person name="Gujja S."/>
            <person name="Heilman E."/>
            <person name="Heiman D."/>
            <person name="Howarth C."/>
            <person name="Mehta T."/>
            <person name="Neiman D."/>
            <person name="Pearson M."/>
            <person name="Roberts A."/>
            <person name="Saif S."/>
            <person name="Shea T."/>
            <person name="Shenoy N."/>
            <person name="Sisk P."/>
            <person name="Stolte C."/>
            <person name="Sykes S."/>
            <person name="White J."/>
            <person name="Yandava C."/>
            <person name="Haas B."/>
            <person name="Nusbaum C."/>
            <person name="Birren B."/>
        </authorList>
    </citation>
    <scope>NUCLEOTIDE SEQUENCE [LARGE SCALE GENOMIC DNA]</scope>
    <source>
        <strain evidence="11">ATCC 50818</strain>
    </source>
</reference>
<dbReference type="Gene3D" id="1.20.1070.10">
    <property type="entry name" value="Rhodopsin 7-helix transmembrane proteins"/>
    <property type="match status" value="1"/>
</dbReference>
<keyword evidence="4" id="KW-0297">G-protein coupled receptor</keyword>
<dbReference type="KEGG" id="sre:PTSG_10672"/>
<dbReference type="PRINTS" id="PR02000">
    <property type="entry name" value="GCR1PLANT"/>
</dbReference>
<dbReference type="AlphaFoldDB" id="F2UQ20"/>
<dbReference type="OMA" id="HLRYHAV"/>
<dbReference type="InParanoid" id="F2UQ20"/>
<dbReference type="GO" id="GO:0005886">
    <property type="term" value="C:plasma membrane"/>
    <property type="evidence" value="ECO:0007669"/>
    <property type="project" value="TreeGrafter"/>
</dbReference>
<keyword evidence="3 9" id="KW-1133">Transmembrane helix</keyword>
<feature type="transmembrane region" description="Helical" evidence="9">
    <location>
        <begin position="46"/>
        <end position="66"/>
    </location>
</feature>
<keyword evidence="12" id="KW-1185">Reference proteome</keyword>
<dbReference type="PRINTS" id="PR02001">
    <property type="entry name" value="GCR1CAMPR"/>
</dbReference>
<organism evidence="12">
    <name type="scientific">Salpingoeca rosetta (strain ATCC 50818 / BSB-021)</name>
    <dbReference type="NCBI Taxonomy" id="946362"/>
    <lineage>
        <taxon>Eukaryota</taxon>
        <taxon>Choanoflagellata</taxon>
        <taxon>Craspedida</taxon>
        <taxon>Salpingoecidae</taxon>
        <taxon>Salpingoeca</taxon>
    </lineage>
</organism>
<evidence type="ECO:0000256" key="3">
    <source>
        <dbReference type="ARBA" id="ARBA00022989"/>
    </source>
</evidence>
<dbReference type="PANTHER" id="PTHR23112:SF43">
    <property type="entry name" value="CYCLIC AMP RECEPTOR-LIKE PROTEIN A"/>
    <property type="match status" value="1"/>
</dbReference>
<dbReference type="STRING" id="946362.F2UQ20"/>
<dbReference type="Proteomes" id="UP000007799">
    <property type="component" value="Unassembled WGS sequence"/>
</dbReference>
<dbReference type="GO" id="GO:0004930">
    <property type="term" value="F:G protein-coupled receptor activity"/>
    <property type="evidence" value="ECO:0007669"/>
    <property type="project" value="UniProtKB-KW"/>
</dbReference>